<dbReference type="AlphaFoldDB" id="A0A1H7KYW8"/>
<organism evidence="4 7">
    <name type="scientific">Phocaeicola vulgatus</name>
    <name type="common">Bacteroides vulgatus</name>
    <dbReference type="NCBI Taxonomy" id="821"/>
    <lineage>
        <taxon>Bacteria</taxon>
        <taxon>Pseudomonadati</taxon>
        <taxon>Bacteroidota</taxon>
        <taxon>Bacteroidia</taxon>
        <taxon>Bacteroidales</taxon>
        <taxon>Bacteroidaceae</taxon>
        <taxon>Phocaeicola</taxon>
    </lineage>
</organism>
<proteinExistence type="predicted"/>
<evidence type="ECO:0000313" key="4">
    <source>
        <dbReference type="EMBL" id="RGL86001.1"/>
    </source>
</evidence>
<accession>A0A1H7KYW8</accession>
<dbReference type="EMBL" id="QSSN01000010">
    <property type="protein sequence ID" value="RGL86001.1"/>
    <property type="molecule type" value="Genomic_DNA"/>
</dbReference>
<dbReference type="Gene3D" id="1.10.357.10">
    <property type="entry name" value="Tetracycline Repressor, domain 2"/>
    <property type="match status" value="1"/>
</dbReference>
<dbReference type="RefSeq" id="WP_074783568.1">
    <property type="nucleotide sequence ID" value="NZ_FOBA01000017.1"/>
</dbReference>
<dbReference type="InterPro" id="IPR009057">
    <property type="entry name" value="Homeodomain-like_sf"/>
</dbReference>
<dbReference type="InterPro" id="IPR001647">
    <property type="entry name" value="HTH_TetR"/>
</dbReference>
<keyword evidence="1 2" id="KW-0238">DNA-binding</keyword>
<dbReference type="GO" id="GO:0003677">
    <property type="term" value="F:DNA binding"/>
    <property type="evidence" value="ECO:0007669"/>
    <property type="project" value="UniProtKB-UniRule"/>
</dbReference>
<evidence type="ECO:0000313" key="7">
    <source>
        <dbReference type="Proteomes" id="UP000261278"/>
    </source>
</evidence>
<feature type="domain" description="HTH tetR-type" evidence="3">
    <location>
        <begin position="7"/>
        <end position="67"/>
    </location>
</feature>
<evidence type="ECO:0000256" key="1">
    <source>
        <dbReference type="ARBA" id="ARBA00023125"/>
    </source>
</evidence>
<dbReference type="Proteomes" id="UP000261003">
    <property type="component" value="Unassembled WGS sequence"/>
</dbReference>
<evidence type="ECO:0000256" key="2">
    <source>
        <dbReference type="PROSITE-ProRule" id="PRU00335"/>
    </source>
</evidence>
<dbReference type="SUPFAM" id="SSF46689">
    <property type="entry name" value="Homeodomain-like"/>
    <property type="match status" value="1"/>
</dbReference>
<name>A0A1H7KYW8_PHOVU</name>
<gene>
    <name evidence="5" type="ORF">DXC16_09050</name>
    <name evidence="4" type="ORF">DXC44_09645</name>
</gene>
<dbReference type="SUPFAM" id="SSF48498">
    <property type="entry name" value="Tetracyclin repressor-like, C-terminal domain"/>
    <property type="match status" value="1"/>
</dbReference>
<feature type="DNA-binding region" description="H-T-H motif" evidence="2">
    <location>
        <begin position="30"/>
        <end position="49"/>
    </location>
</feature>
<protein>
    <submittedName>
        <fullName evidence="4">TetR/AcrR family transcriptional regulator</fullName>
    </submittedName>
</protein>
<dbReference type="InterPro" id="IPR036271">
    <property type="entry name" value="Tet_transcr_reg_TetR-rel_C_sf"/>
</dbReference>
<evidence type="ECO:0000259" key="3">
    <source>
        <dbReference type="PROSITE" id="PS50977"/>
    </source>
</evidence>
<dbReference type="Pfam" id="PF00440">
    <property type="entry name" value="TetR_N"/>
    <property type="match status" value="1"/>
</dbReference>
<dbReference type="Proteomes" id="UP000261278">
    <property type="component" value="Unassembled WGS sequence"/>
</dbReference>
<reference evidence="6 7" key="1">
    <citation type="submission" date="2018-08" db="EMBL/GenBank/DDBJ databases">
        <title>A genome reference for cultivated species of the human gut microbiota.</title>
        <authorList>
            <person name="Zou Y."/>
            <person name="Xue W."/>
            <person name="Luo G."/>
        </authorList>
    </citation>
    <scope>NUCLEOTIDE SEQUENCE [LARGE SCALE GENOMIC DNA]</scope>
    <source>
        <strain evidence="5 6">OM08-13BH</strain>
        <strain evidence="4 7">TF05-18</strain>
    </source>
</reference>
<sequence>MKGTKGSETKALIRETAFKQFLTKDYSMVPLKDIEKSLNLSRGCMSYHYPTKQELLVDVIDVYILDVQRTKHSSDNIVDISLFDYFNQYVDNIAKAMDRLSQFILPEENINGTRAYMTLILQAEKYYPGFHQLLCEIEKNEMVQLKQIIINAQKNGEIRSTCNTDLLVQQIRLVFLGKSYQDALKNGLDINGLREQLYFIYFLIKNK</sequence>
<dbReference type="EMBL" id="QSTG01000012">
    <property type="protein sequence ID" value="RGM44530.1"/>
    <property type="molecule type" value="Genomic_DNA"/>
</dbReference>
<comment type="caution">
    <text evidence="4">The sequence shown here is derived from an EMBL/GenBank/DDBJ whole genome shotgun (WGS) entry which is preliminary data.</text>
</comment>
<evidence type="ECO:0000313" key="5">
    <source>
        <dbReference type="EMBL" id="RGM44530.1"/>
    </source>
</evidence>
<dbReference type="PROSITE" id="PS50977">
    <property type="entry name" value="HTH_TETR_2"/>
    <property type="match status" value="1"/>
</dbReference>
<evidence type="ECO:0000313" key="6">
    <source>
        <dbReference type="Proteomes" id="UP000261003"/>
    </source>
</evidence>